<dbReference type="InterPro" id="IPR052913">
    <property type="entry name" value="Glycopeptide_resist_protein"/>
</dbReference>
<evidence type="ECO:0000313" key="3">
    <source>
        <dbReference type="EMBL" id="OGG04124.1"/>
    </source>
</evidence>
<feature type="domain" description="YoaR-like putative peptidoglycan binding" evidence="2">
    <location>
        <begin position="96"/>
        <end position="203"/>
    </location>
</feature>
<evidence type="ECO:0000256" key="1">
    <source>
        <dbReference type="SAM" id="Phobius"/>
    </source>
</evidence>
<dbReference type="STRING" id="1798374.A2Z33_03095"/>
<feature type="transmembrane region" description="Helical" evidence="1">
    <location>
        <begin position="21"/>
        <end position="41"/>
    </location>
</feature>
<evidence type="ECO:0000313" key="4">
    <source>
        <dbReference type="Proteomes" id="UP000178448"/>
    </source>
</evidence>
<dbReference type="AlphaFoldDB" id="A0A1F5YVJ7"/>
<dbReference type="PANTHER" id="PTHR35788">
    <property type="entry name" value="EXPORTED PROTEIN-RELATED"/>
    <property type="match status" value="1"/>
</dbReference>
<gene>
    <name evidence="3" type="ORF">A2Z33_03095</name>
</gene>
<keyword evidence="1" id="KW-0812">Transmembrane</keyword>
<dbReference type="Proteomes" id="UP000178448">
    <property type="component" value="Unassembled WGS sequence"/>
</dbReference>
<evidence type="ECO:0000259" key="2">
    <source>
        <dbReference type="Pfam" id="PF12229"/>
    </source>
</evidence>
<dbReference type="InterPro" id="IPR007391">
    <property type="entry name" value="Vancomycin_resist_VanW"/>
</dbReference>
<organism evidence="3 4">
    <name type="scientific">Candidatus Gottesmanbacteria bacterium RBG_16_52_11</name>
    <dbReference type="NCBI Taxonomy" id="1798374"/>
    <lineage>
        <taxon>Bacteria</taxon>
        <taxon>Candidatus Gottesmaniibacteriota</taxon>
    </lineage>
</organism>
<dbReference type="PANTHER" id="PTHR35788:SF1">
    <property type="entry name" value="EXPORTED PROTEIN"/>
    <property type="match status" value="1"/>
</dbReference>
<reference evidence="3 4" key="1">
    <citation type="journal article" date="2016" name="Nat. Commun.">
        <title>Thousands of microbial genomes shed light on interconnected biogeochemical processes in an aquifer system.</title>
        <authorList>
            <person name="Anantharaman K."/>
            <person name="Brown C.T."/>
            <person name="Hug L.A."/>
            <person name="Sharon I."/>
            <person name="Castelle C.J."/>
            <person name="Probst A.J."/>
            <person name="Thomas B.C."/>
            <person name="Singh A."/>
            <person name="Wilkins M.J."/>
            <person name="Karaoz U."/>
            <person name="Brodie E.L."/>
            <person name="Williams K.H."/>
            <person name="Hubbard S.S."/>
            <person name="Banfield J.F."/>
        </authorList>
    </citation>
    <scope>NUCLEOTIDE SEQUENCE [LARGE SCALE GENOMIC DNA]</scope>
</reference>
<keyword evidence="1" id="KW-1133">Transmembrane helix</keyword>
<proteinExistence type="predicted"/>
<dbReference type="Pfam" id="PF12229">
    <property type="entry name" value="PG_binding_4"/>
    <property type="match status" value="1"/>
</dbReference>
<protein>
    <recommendedName>
        <fullName evidence="2">YoaR-like putative peptidoglycan binding domain-containing protein</fullName>
    </recommendedName>
</protein>
<accession>A0A1F5YVJ7</accession>
<dbReference type="Pfam" id="PF04294">
    <property type="entry name" value="VanW"/>
    <property type="match status" value="1"/>
</dbReference>
<name>A0A1F5YVJ7_9BACT</name>
<keyword evidence="1" id="KW-0472">Membrane</keyword>
<dbReference type="EMBL" id="MFJD01000004">
    <property type="protein sequence ID" value="OGG04124.1"/>
    <property type="molecule type" value="Genomic_DNA"/>
</dbReference>
<dbReference type="InterPro" id="IPR022029">
    <property type="entry name" value="YoaR-like_PG-bd"/>
</dbReference>
<sequence>MITHKKHQDRYQRILPFPRRILVGTAVLCALSTLTIVSYLLSYEQRYRGKVYPVVVMDSVHFGNYAPAEVENYWKNRNEPFVNAIYEFEAEGYIATISGQELKVGYDALLSAKQAYLVGRSGQIFTDLRSKFFNGTVEIRPLFRWDTGIFEQAVDTLAQVTDVPPQDALFSFSGGRVSAFKPSLPGKRLDIDGTRRLFEDVLAQVPLRQQGTYRISVPVVRVDPDITTDKANSFGIREKIGTGYSEFSGSIPGRIHNVALAASKFNGVLIAPGETFSFNKVLGDVSAATGYQQAYIIKSGRTVLGDGGGVCQVSTTMFRAALNAGLPVPERQAHAYRVHYYEEGGYKPGLDATVFEPTVDLKVINNTPTYILIQTKTDLEKKTLTFELYGQSDGRKAEIFNHIVWDSSPPPPPIYQDDPTLPKDTLKQVDWAAWGAKASFQYRVTRENETLTDTKFLSVFRPWQAVYLKGIME</sequence>
<comment type="caution">
    <text evidence="3">The sequence shown here is derived from an EMBL/GenBank/DDBJ whole genome shotgun (WGS) entry which is preliminary data.</text>
</comment>